<dbReference type="EMBL" id="BAAACZ010000009">
    <property type="protein sequence ID" value="GAA0456885.1"/>
    <property type="molecule type" value="Genomic_DNA"/>
</dbReference>
<feature type="transmembrane region" description="Helical" evidence="12">
    <location>
        <begin position="151"/>
        <end position="172"/>
    </location>
</feature>
<keyword evidence="5 12" id="KW-0812">Transmembrane</keyword>
<comment type="similarity">
    <text evidence="3">Belongs to the peptidase M50B family.</text>
</comment>
<keyword evidence="4" id="KW-0645">Protease</keyword>
<evidence type="ECO:0000256" key="6">
    <source>
        <dbReference type="ARBA" id="ARBA00022723"/>
    </source>
</evidence>
<evidence type="ECO:0000256" key="3">
    <source>
        <dbReference type="ARBA" id="ARBA00007931"/>
    </source>
</evidence>
<dbReference type="Proteomes" id="UP001500740">
    <property type="component" value="Unassembled WGS sequence"/>
</dbReference>
<evidence type="ECO:0000256" key="1">
    <source>
        <dbReference type="ARBA" id="ARBA00001947"/>
    </source>
</evidence>
<evidence type="ECO:0000313" key="14">
    <source>
        <dbReference type="EMBL" id="GAA0456885.1"/>
    </source>
</evidence>
<evidence type="ECO:0000256" key="11">
    <source>
        <dbReference type="ARBA" id="ARBA00023136"/>
    </source>
</evidence>
<dbReference type="RefSeq" id="WP_343782168.1">
    <property type="nucleotide sequence ID" value="NZ_BAAACZ010000009.1"/>
</dbReference>
<sequence>MKLIHTIQLHPLFLIFSVLAYFFGMFIELLCLTIIVLIHELGHYLAAKSFGWNVSKIVIWPFGGVMETEDYFNRPNKEEFIVTIAGPIQHIWLYGVIYLLSVIGLNESVVSLLYFINTTILVFNLIPILPLDGGRFIFIAMNKLMAFHKSIASMTIISIIIIGIINGILLFIGWYNIQLAWISIFLLLDNWFTWRDKHIFLLKHLLSRYFVNGVDRSDFHLLQVPMDTPISELVKQFKKGCYHFVHIGQDTVLTEDECLRLLFTDYHRNLSHPNLNAKVV</sequence>
<feature type="transmembrane region" description="Helical" evidence="12">
    <location>
        <begin position="112"/>
        <end position="131"/>
    </location>
</feature>
<accession>A0ABP3JKN2</accession>
<evidence type="ECO:0000259" key="13">
    <source>
        <dbReference type="Pfam" id="PF02163"/>
    </source>
</evidence>
<evidence type="ECO:0000256" key="9">
    <source>
        <dbReference type="ARBA" id="ARBA00022989"/>
    </source>
</evidence>
<reference evidence="15" key="1">
    <citation type="journal article" date="2019" name="Int. J. Syst. Evol. Microbiol.">
        <title>The Global Catalogue of Microorganisms (GCM) 10K type strain sequencing project: providing services to taxonomists for standard genome sequencing and annotation.</title>
        <authorList>
            <consortium name="The Broad Institute Genomics Platform"/>
            <consortium name="The Broad Institute Genome Sequencing Center for Infectious Disease"/>
            <person name="Wu L."/>
            <person name="Ma J."/>
        </authorList>
    </citation>
    <scope>NUCLEOTIDE SEQUENCE [LARGE SCALE GENOMIC DNA]</scope>
    <source>
        <strain evidence="15">JCM 14193</strain>
    </source>
</reference>
<protein>
    <submittedName>
        <fullName evidence="14">Stage IV sporulation intramembrane metalloprotease SpoIVFB</fullName>
    </submittedName>
</protein>
<organism evidence="14 15">
    <name type="scientific">Alkalibacillus silvisoli</name>
    <dbReference type="NCBI Taxonomy" id="392823"/>
    <lineage>
        <taxon>Bacteria</taxon>
        <taxon>Bacillati</taxon>
        <taxon>Bacillota</taxon>
        <taxon>Bacilli</taxon>
        <taxon>Bacillales</taxon>
        <taxon>Bacillaceae</taxon>
        <taxon>Alkalibacillus</taxon>
    </lineage>
</organism>
<keyword evidence="8" id="KW-0862">Zinc</keyword>
<feature type="domain" description="Peptidase M50" evidence="13">
    <location>
        <begin position="29"/>
        <end position="102"/>
    </location>
</feature>
<evidence type="ECO:0000256" key="5">
    <source>
        <dbReference type="ARBA" id="ARBA00022692"/>
    </source>
</evidence>
<proteinExistence type="inferred from homology"/>
<name>A0ABP3JKN2_9BACI</name>
<dbReference type="Pfam" id="PF02163">
    <property type="entry name" value="Peptidase_M50"/>
    <property type="match status" value="1"/>
</dbReference>
<dbReference type="PANTHER" id="PTHR39188:SF3">
    <property type="entry name" value="STAGE IV SPORULATION PROTEIN FB"/>
    <property type="match status" value="1"/>
</dbReference>
<keyword evidence="15" id="KW-1185">Reference proteome</keyword>
<comment type="cofactor">
    <cofactor evidence="1">
        <name>Zn(2+)</name>
        <dbReference type="ChEBI" id="CHEBI:29105"/>
    </cofactor>
</comment>
<dbReference type="InterPro" id="IPR008915">
    <property type="entry name" value="Peptidase_M50"/>
</dbReference>
<gene>
    <name evidence="14" type="primary">spoIVFB</name>
    <name evidence="14" type="ORF">GCM10008935_09760</name>
</gene>
<dbReference type="PANTHER" id="PTHR39188">
    <property type="entry name" value="MEMBRANE-ASSOCIATED ZINC METALLOPROTEASE M50B"/>
    <property type="match status" value="1"/>
</dbReference>
<keyword evidence="10 14" id="KW-0482">Metalloprotease</keyword>
<evidence type="ECO:0000256" key="4">
    <source>
        <dbReference type="ARBA" id="ARBA00022670"/>
    </source>
</evidence>
<feature type="transmembrane region" description="Helical" evidence="12">
    <location>
        <begin position="12"/>
        <end position="38"/>
    </location>
</feature>
<keyword evidence="6" id="KW-0479">Metal-binding</keyword>
<keyword evidence="9 12" id="KW-1133">Transmembrane helix</keyword>
<feature type="transmembrane region" description="Helical" evidence="12">
    <location>
        <begin position="80"/>
        <end position="100"/>
    </location>
</feature>
<dbReference type="GO" id="GO:0008237">
    <property type="term" value="F:metallopeptidase activity"/>
    <property type="evidence" value="ECO:0007669"/>
    <property type="project" value="UniProtKB-KW"/>
</dbReference>
<comment type="subcellular location">
    <subcellularLocation>
        <location evidence="2">Membrane</location>
        <topology evidence="2">Multi-pass membrane protein</topology>
    </subcellularLocation>
</comment>
<comment type="caution">
    <text evidence="14">The sequence shown here is derived from an EMBL/GenBank/DDBJ whole genome shotgun (WGS) entry which is preliminary data.</text>
</comment>
<evidence type="ECO:0000256" key="12">
    <source>
        <dbReference type="SAM" id="Phobius"/>
    </source>
</evidence>
<evidence type="ECO:0000313" key="15">
    <source>
        <dbReference type="Proteomes" id="UP001500740"/>
    </source>
</evidence>
<evidence type="ECO:0000256" key="2">
    <source>
        <dbReference type="ARBA" id="ARBA00004141"/>
    </source>
</evidence>
<evidence type="ECO:0000256" key="8">
    <source>
        <dbReference type="ARBA" id="ARBA00022833"/>
    </source>
</evidence>
<keyword evidence="7" id="KW-0378">Hydrolase</keyword>
<evidence type="ECO:0000256" key="10">
    <source>
        <dbReference type="ARBA" id="ARBA00023049"/>
    </source>
</evidence>
<keyword evidence="11 12" id="KW-0472">Membrane</keyword>
<evidence type="ECO:0000256" key="7">
    <source>
        <dbReference type="ARBA" id="ARBA00022801"/>
    </source>
</evidence>